<evidence type="ECO:0000313" key="2">
    <source>
        <dbReference type="Proteomes" id="UP000499080"/>
    </source>
</evidence>
<gene>
    <name evidence="1" type="ORF">AVEN_192136_1</name>
</gene>
<proteinExistence type="predicted"/>
<comment type="caution">
    <text evidence="1">The sequence shown here is derived from an EMBL/GenBank/DDBJ whole genome shotgun (WGS) entry which is preliminary data.</text>
</comment>
<dbReference type="EMBL" id="BGPR01014669">
    <property type="protein sequence ID" value="GBN66180.1"/>
    <property type="molecule type" value="Genomic_DNA"/>
</dbReference>
<reference evidence="1 2" key="1">
    <citation type="journal article" date="2019" name="Sci. Rep.">
        <title>Orb-weaving spider Araneus ventricosus genome elucidates the spidroin gene catalogue.</title>
        <authorList>
            <person name="Kono N."/>
            <person name="Nakamura H."/>
            <person name="Ohtoshi R."/>
            <person name="Moran D.A.P."/>
            <person name="Shinohara A."/>
            <person name="Yoshida Y."/>
            <person name="Fujiwara M."/>
            <person name="Mori M."/>
            <person name="Tomita M."/>
            <person name="Arakawa K."/>
        </authorList>
    </citation>
    <scope>NUCLEOTIDE SEQUENCE [LARGE SCALE GENOMIC DNA]</scope>
</reference>
<keyword evidence="2" id="KW-1185">Reference proteome</keyword>
<sequence length="102" mass="11572">MICKQRLYLAIILALATVPELVYPSWVCGSWHYLLFALVSPYRHLLPEKPCFVTVEDLLGMYPLGSHQFGKSFGIIPHCLLTSELAASPYVLTTREIMPPFF</sequence>
<accession>A0A4Y2QSD7</accession>
<protein>
    <submittedName>
        <fullName evidence="1">Uncharacterized protein</fullName>
    </submittedName>
</protein>
<dbReference type="Proteomes" id="UP000499080">
    <property type="component" value="Unassembled WGS sequence"/>
</dbReference>
<name>A0A4Y2QSD7_ARAVE</name>
<evidence type="ECO:0000313" key="1">
    <source>
        <dbReference type="EMBL" id="GBN66180.1"/>
    </source>
</evidence>
<dbReference type="AlphaFoldDB" id="A0A4Y2QSD7"/>
<organism evidence="1 2">
    <name type="scientific">Araneus ventricosus</name>
    <name type="common">Orbweaver spider</name>
    <name type="synonym">Epeira ventricosa</name>
    <dbReference type="NCBI Taxonomy" id="182803"/>
    <lineage>
        <taxon>Eukaryota</taxon>
        <taxon>Metazoa</taxon>
        <taxon>Ecdysozoa</taxon>
        <taxon>Arthropoda</taxon>
        <taxon>Chelicerata</taxon>
        <taxon>Arachnida</taxon>
        <taxon>Araneae</taxon>
        <taxon>Araneomorphae</taxon>
        <taxon>Entelegynae</taxon>
        <taxon>Araneoidea</taxon>
        <taxon>Araneidae</taxon>
        <taxon>Araneus</taxon>
    </lineage>
</organism>